<dbReference type="SUPFAM" id="SSF158745">
    <property type="entry name" value="LanC-like"/>
    <property type="match status" value="1"/>
</dbReference>
<reference evidence="2 3" key="1">
    <citation type="submission" date="2018-09" db="EMBL/GenBank/DDBJ databases">
        <title>YIM 75507 draft genome.</title>
        <authorList>
            <person name="Tang S."/>
            <person name="Feng Y."/>
        </authorList>
    </citation>
    <scope>NUCLEOTIDE SEQUENCE [LARGE SCALE GENOMIC DNA]</scope>
    <source>
        <strain evidence="2 3">YIM 75507</strain>
    </source>
</reference>
<keyword evidence="1" id="KW-0479">Metal-binding</keyword>
<protein>
    <submittedName>
        <fullName evidence="2">Lanthionine synthetase</fullName>
    </submittedName>
</protein>
<dbReference type="Pfam" id="PF05147">
    <property type="entry name" value="LANC_like"/>
    <property type="match status" value="1"/>
</dbReference>
<dbReference type="Proteomes" id="UP000265768">
    <property type="component" value="Unassembled WGS sequence"/>
</dbReference>
<keyword evidence="1" id="KW-0862">Zinc</keyword>
<keyword evidence="3" id="KW-1185">Reference proteome</keyword>
<dbReference type="SMART" id="SM01260">
    <property type="entry name" value="LANC_like"/>
    <property type="match status" value="1"/>
</dbReference>
<dbReference type="GO" id="GO:0046872">
    <property type="term" value="F:metal ion binding"/>
    <property type="evidence" value="ECO:0007669"/>
    <property type="project" value="UniProtKB-KW"/>
</dbReference>
<proteinExistence type="predicted"/>
<evidence type="ECO:0000256" key="1">
    <source>
        <dbReference type="PIRSR" id="PIRSR607822-1"/>
    </source>
</evidence>
<evidence type="ECO:0000313" key="3">
    <source>
        <dbReference type="Proteomes" id="UP000265768"/>
    </source>
</evidence>
<sequence>MSPPGGTRSPWGGVALSDGFPAVALLFAELGAEDPAFRRVAHAHLAACLSAPAPPPVPGLYGGPACLAFAAHAAAAGSGAYRSLLDRLDATVAALAARRVAADRERLAAGLPIGSWAGYDVVSGASGFGRLLLARHGHARDPGVLGALEDALGLLAAVATAGDVEVGGVRVPAWWVRAGATGLPGEGAGHLNLGLAHGVGGPLALLSLAWAAGVRVPRHEEAAHRVVLLLETWLRHDAAGPYWPHRLSLAQVAGRAPAPARLRDVWCYGSLGLARALDLAGAAFGRPDWRDRAREVLRAALAAAPGTPVHDAALCHGWSGPLRVAGLMCPGPAADALAARVLDAFEPAAPFAFRYRNPVLDLGADRPGFLEGAAGIALALLAHATGRPPRTPWDAALLLS</sequence>
<organism evidence="2 3">
    <name type="scientific">Bailinhaonella thermotolerans</name>
    <dbReference type="NCBI Taxonomy" id="1070861"/>
    <lineage>
        <taxon>Bacteria</taxon>
        <taxon>Bacillati</taxon>
        <taxon>Actinomycetota</taxon>
        <taxon>Actinomycetes</taxon>
        <taxon>Streptosporangiales</taxon>
        <taxon>Streptosporangiaceae</taxon>
        <taxon>Bailinhaonella</taxon>
    </lineage>
</organism>
<feature type="binding site" evidence="1">
    <location>
        <position position="315"/>
    </location>
    <ligand>
        <name>Zn(2+)</name>
        <dbReference type="ChEBI" id="CHEBI:29105"/>
    </ligand>
</feature>
<gene>
    <name evidence="2" type="ORF">D5H75_28805</name>
</gene>
<dbReference type="AlphaFoldDB" id="A0A3A4A9N1"/>
<dbReference type="OrthoDB" id="1882482at2"/>
<evidence type="ECO:0000313" key="2">
    <source>
        <dbReference type="EMBL" id="RJL24861.1"/>
    </source>
</evidence>
<comment type="caution">
    <text evidence="2">The sequence shown here is derived from an EMBL/GenBank/DDBJ whole genome shotgun (WGS) entry which is preliminary data.</text>
</comment>
<name>A0A3A4A9N1_9ACTN</name>
<dbReference type="PRINTS" id="PR01955">
    <property type="entry name" value="LANCFRANKIA"/>
</dbReference>
<dbReference type="PRINTS" id="PR01950">
    <property type="entry name" value="LANCSUPER"/>
</dbReference>
<dbReference type="InterPro" id="IPR007822">
    <property type="entry name" value="LANC-like"/>
</dbReference>
<dbReference type="Gene3D" id="1.50.10.20">
    <property type="match status" value="1"/>
</dbReference>
<feature type="binding site" evidence="1">
    <location>
        <position position="267"/>
    </location>
    <ligand>
        <name>Zn(2+)</name>
        <dbReference type="ChEBI" id="CHEBI:29105"/>
    </ligand>
</feature>
<dbReference type="GO" id="GO:0031179">
    <property type="term" value="P:peptide modification"/>
    <property type="evidence" value="ECO:0007669"/>
    <property type="project" value="InterPro"/>
</dbReference>
<dbReference type="EMBL" id="QZEY01000014">
    <property type="protein sequence ID" value="RJL24861.1"/>
    <property type="molecule type" value="Genomic_DNA"/>
</dbReference>
<feature type="binding site" evidence="1">
    <location>
        <position position="316"/>
    </location>
    <ligand>
        <name>Zn(2+)</name>
        <dbReference type="ChEBI" id="CHEBI:29105"/>
    </ligand>
</feature>
<accession>A0A3A4A9N1</accession>